<dbReference type="EMBL" id="BMPP01000016">
    <property type="protein sequence ID" value="GGK36985.1"/>
    <property type="molecule type" value="Genomic_DNA"/>
</dbReference>
<dbReference type="Proteomes" id="UP000647587">
    <property type="component" value="Unassembled WGS sequence"/>
</dbReference>
<evidence type="ECO:0000313" key="4">
    <source>
        <dbReference type="Proteomes" id="UP000647587"/>
    </source>
</evidence>
<feature type="region of interest" description="Disordered" evidence="1">
    <location>
        <begin position="42"/>
        <end position="61"/>
    </location>
</feature>
<evidence type="ECO:0000256" key="1">
    <source>
        <dbReference type="SAM" id="MobiDB-lite"/>
    </source>
</evidence>
<evidence type="ECO:0000313" key="3">
    <source>
        <dbReference type="EMBL" id="GGK36985.1"/>
    </source>
</evidence>
<proteinExistence type="predicted"/>
<evidence type="ECO:0000256" key="2">
    <source>
        <dbReference type="SAM" id="Phobius"/>
    </source>
</evidence>
<comment type="caution">
    <text evidence="3">The sequence shown here is derived from an EMBL/GenBank/DDBJ whole genome shotgun (WGS) entry which is preliminary data.</text>
</comment>
<accession>A0ABQ2F040</accession>
<keyword evidence="2" id="KW-1133">Transmembrane helix</keyword>
<keyword evidence="2" id="KW-0812">Transmembrane</keyword>
<keyword evidence="2" id="KW-0472">Membrane</keyword>
<reference evidence="4" key="1">
    <citation type="journal article" date="2019" name="Int. J. Syst. Evol. Microbiol.">
        <title>The Global Catalogue of Microorganisms (GCM) 10K type strain sequencing project: providing services to taxonomists for standard genome sequencing and annotation.</title>
        <authorList>
            <consortium name="The Broad Institute Genomics Platform"/>
            <consortium name="The Broad Institute Genome Sequencing Center for Infectious Disease"/>
            <person name="Wu L."/>
            <person name="Ma J."/>
        </authorList>
    </citation>
    <scope>NUCLEOTIDE SEQUENCE [LARGE SCALE GENOMIC DNA]</scope>
    <source>
        <strain evidence="4">JCM 30331</strain>
    </source>
</reference>
<sequence>MITPEVDRLLVQAFGQSSRERRPVLECLGELLRDTAVKEVEVMSSSPAAEPVGRMPEAAEGREEQPLELIAVKLLLFSEEVEARARAREEHHWEESRRLMKEQRNELRSAWTDQVAGSLRRVELALTAKVAGVEKELDDWIDRLSQGREQELQRLGEIPGELRTVREEMAVIAGLMERMEGQANTSAELQRGLTSLTQQLAQLEGRLSGVVKDVSAYSAQADTQGKSVVWEARQLRSLLPEAKVVGLVCGFVLFALLAMVIGERVLEPRVLLGVMFLGLAGLLIRRVWNGRTA</sequence>
<keyword evidence="4" id="KW-1185">Reference proteome</keyword>
<gene>
    <name evidence="3" type="ORF">GCM10008955_33600</name>
</gene>
<feature type="transmembrane region" description="Helical" evidence="2">
    <location>
        <begin position="244"/>
        <end position="262"/>
    </location>
</feature>
<organism evidence="3 4">
    <name type="scientific">Deinococcus malanensis</name>
    <dbReference type="NCBI Taxonomy" id="1706855"/>
    <lineage>
        <taxon>Bacteria</taxon>
        <taxon>Thermotogati</taxon>
        <taxon>Deinococcota</taxon>
        <taxon>Deinococci</taxon>
        <taxon>Deinococcales</taxon>
        <taxon>Deinococcaceae</taxon>
        <taxon>Deinococcus</taxon>
    </lineage>
</organism>
<protein>
    <submittedName>
        <fullName evidence="3">Uncharacterized protein</fullName>
    </submittedName>
</protein>
<name>A0ABQ2F040_9DEIO</name>
<feature type="transmembrane region" description="Helical" evidence="2">
    <location>
        <begin position="268"/>
        <end position="288"/>
    </location>
</feature>